<accession>A0A9W9Y8D4</accession>
<evidence type="ECO:0000256" key="1">
    <source>
        <dbReference type="SAM" id="MobiDB-lite"/>
    </source>
</evidence>
<name>A0A9W9Y8D4_9CNID</name>
<keyword evidence="3" id="KW-1185">Reference proteome</keyword>
<feature type="compositionally biased region" description="Basic residues" evidence="1">
    <location>
        <begin position="1"/>
        <end position="16"/>
    </location>
</feature>
<dbReference type="Gene3D" id="3.90.228.10">
    <property type="match status" value="1"/>
</dbReference>
<protein>
    <submittedName>
        <fullName evidence="2">Uncharacterized protein</fullName>
    </submittedName>
</protein>
<dbReference type="Proteomes" id="UP001163046">
    <property type="component" value="Unassembled WGS sequence"/>
</dbReference>
<sequence>MPRPRRSSRSGRKSKRQTANNPPPRSTEETLQYLRVKLEPNSNEFKQVERLFRETMTDDKIITSVERVENLFLRDKFFRALYNSASNLQQLSTAPERSYDTSATADRRHCTTQLQIYNSKVQRLEYLMLQIYNGKVQRPGISYGTSVTTDGSLYDSASDLQPQSTAAESSYGTSVTTYRALFNSASNLQQQSTASESSYGTSVTADRLLHDSASNLQQPIAAPESSQGHLANPEVFNTSANANRTLSSLVSNLRLEIITMNRSQGNRATPRVSGTTATANRALSNSVSNLQQQSTVPESS</sequence>
<evidence type="ECO:0000313" key="2">
    <source>
        <dbReference type="EMBL" id="KAJ7323430.1"/>
    </source>
</evidence>
<comment type="caution">
    <text evidence="2">The sequence shown here is derived from an EMBL/GenBank/DDBJ whole genome shotgun (WGS) entry which is preliminary data.</text>
</comment>
<organism evidence="2 3">
    <name type="scientific">Desmophyllum pertusum</name>
    <dbReference type="NCBI Taxonomy" id="174260"/>
    <lineage>
        <taxon>Eukaryota</taxon>
        <taxon>Metazoa</taxon>
        <taxon>Cnidaria</taxon>
        <taxon>Anthozoa</taxon>
        <taxon>Hexacorallia</taxon>
        <taxon>Scleractinia</taxon>
        <taxon>Caryophylliina</taxon>
        <taxon>Caryophylliidae</taxon>
        <taxon>Desmophyllum</taxon>
    </lineage>
</organism>
<reference evidence="2" key="1">
    <citation type="submission" date="2023-01" db="EMBL/GenBank/DDBJ databases">
        <title>Genome assembly of the deep-sea coral Lophelia pertusa.</title>
        <authorList>
            <person name="Herrera S."/>
            <person name="Cordes E."/>
        </authorList>
    </citation>
    <scope>NUCLEOTIDE SEQUENCE</scope>
    <source>
        <strain evidence="2">USNM1676648</strain>
        <tissue evidence="2">Polyp</tissue>
    </source>
</reference>
<feature type="region of interest" description="Disordered" evidence="1">
    <location>
        <begin position="1"/>
        <end position="29"/>
    </location>
</feature>
<evidence type="ECO:0000313" key="3">
    <source>
        <dbReference type="Proteomes" id="UP001163046"/>
    </source>
</evidence>
<dbReference type="AlphaFoldDB" id="A0A9W9Y8D4"/>
<gene>
    <name evidence="2" type="ORF">OS493_031627</name>
</gene>
<dbReference type="EMBL" id="MU827814">
    <property type="protein sequence ID" value="KAJ7323430.1"/>
    <property type="molecule type" value="Genomic_DNA"/>
</dbReference>
<proteinExistence type="predicted"/>